<dbReference type="CDD" id="cd06222">
    <property type="entry name" value="RNase_H_like"/>
    <property type="match status" value="1"/>
</dbReference>
<dbReference type="Pfam" id="PF13456">
    <property type="entry name" value="RVT_3"/>
    <property type="match status" value="1"/>
</dbReference>
<comment type="caution">
    <text evidence="2">The sequence shown here is derived from an EMBL/GenBank/DDBJ whole genome shotgun (WGS) entry which is preliminary data.</text>
</comment>
<dbReference type="InterPro" id="IPR012337">
    <property type="entry name" value="RNaseH-like_sf"/>
</dbReference>
<reference evidence="2" key="1">
    <citation type="submission" date="2023-05" db="EMBL/GenBank/DDBJ databases">
        <title>Genome and transcriptome analyses reveal genes involved in the formation of fine ridges on petal epidermal cells in Hibiscus trionum.</title>
        <authorList>
            <person name="Koshimizu S."/>
            <person name="Masuda S."/>
            <person name="Ishii T."/>
            <person name="Shirasu K."/>
            <person name="Hoshino A."/>
            <person name="Arita M."/>
        </authorList>
    </citation>
    <scope>NUCLEOTIDE SEQUENCE</scope>
    <source>
        <strain evidence="2">Hamamatsu line</strain>
    </source>
</reference>
<gene>
    <name evidence="2" type="ORF">HRI_002671000</name>
</gene>
<organism evidence="2 3">
    <name type="scientific">Hibiscus trionum</name>
    <name type="common">Flower of an hour</name>
    <dbReference type="NCBI Taxonomy" id="183268"/>
    <lineage>
        <taxon>Eukaryota</taxon>
        <taxon>Viridiplantae</taxon>
        <taxon>Streptophyta</taxon>
        <taxon>Embryophyta</taxon>
        <taxon>Tracheophyta</taxon>
        <taxon>Spermatophyta</taxon>
        <taxon>Magnoliopsida</taxon>
        <taxon>eudicotyledons</taxon>
        <taxon>Gunneridae</taxon>
        <taxon>Pentapetalae</taxon>
        <taxon>rosids</taxon>
        <taxon>malvids</taxon>
        <taxon>Malvales</taxon>
        <taxon>Malvaceae</taxon>
        <taxon>Malvoideae</taxon>
        <taxon>Hibiscus</taxon>
    </lineage>
</organism>
<dbReference type="PROSITE" id="PS51257">
    <property type="entry name" value="PROKAR_LIPOPROTEIN"/>
    <property type="match status" value="1"/>
</dbReference>
<evidence type="ECO:0000259" key="1">
    <source>
        <dbReference type="Pfam" id="PF13456"/>
    </source>
</evidence>
<sequence length="224" mass="25129">MWSSKNSGILYASTSTSCGCKSKTRKMAHELHCPLCTTMTKNGDSILIPPITAPIKWCFWKKPLPGCIKLNTDGSVIPGSSAFGGLLRDDRGNPICAFVTKSFEDNVFLVELMAVWRGLILASDLGISTIWVESDSSNVVKAIDRELKYGPEIGCYLSQIWELLDSFENHLVTHSWREANKAADYLSKMRVGEDDDLLLWPVDFPYMLRNIIKDDAQGKIYFRP</sequence>
<evidence type="ECO:0000313" key="2">
    <source>
        <dbReference type="EMBL" id="GMI90017.1"/>
    </source>
</evidence>
<dbReference type="InterPro" id="IPR036397">
    <property type="entry name" value="RNaseH_sf"/>
</dbReference>
<dbReference type="Proteomes" id="UP001165190">
    <property type="component" value="Unassembled WGS sequence"/>
</dbReference>
<dbReference type="PANTHER" id="PTHR47723:SF19">
    <property type="entry name" value="POLYNUCLEOTIDYL TRANSFERASE, RIBONUCLEASE H-LIKE SUPERFAMILY PROTEIN"/>
    <property type="match status" value="1"/>
</dbReference>
<dbReference type="GO" id="GO:0003676">
    <property type="term" value="F:nucleic acid binding"/>
    <property type="evidence" value="ECO:0007669"/>
    <property type="project" value="InterPro"/>
</dbReference>
<protein>
    <recommendedName>
        <fullName evidence="1">RNase H type-1 domain-containing protein</fullName>
    </recommendedName>
</protein>
<feature type="domain" description="RNase H type-1" evidence="1">
    <location>
        <begin position="71"/>
        <end position="189"/>
    </location>
</feature>
<name>A0A9W7M4Y7_HIBTR</name>
<dbReference type="EMBL" id="BSYR01000024">
    <property type="protein sequence ID" value="GMI90017.1"/>
    <property type="molecule type" value="Genomic_DNA"/>
</dbReference>
<keyword evidence="3" id="KW-1185">Reference proteome</keyword>
<evidence type="ECO:0000313" key="3">
    <source>
        <dbReference type="Proteomes" id="UP001165190"/>
    </source>
</evidence>
<dbReference type="InterPro" id="IPR053151">
    <property type="entry name" value="RNase_H-like"/>
</dbReference>
<dbReference type="Gene3D" id="3.30.420.10">
    <property type="entry name" value="Ribonuclease H-like superfamily/Ribonuclease H"/>
    <property type="match status" value="1"/>
</dbReference>
<dbReference type="PANTHER" id="PTHR47723">
    <property type="entry name" value="OS05G0353850 PROTEIN"/>
    <property type="match status" value="1"/>
</dbReference>
<accession>A0A9W7M4Y7</accession>
<dbReference type="OrthoDB" id="966939at2759"/>
<dbReference type="InterPro" id="IPR002156">
    <property type="entry name" value="RNaseH_domain"/>
</dbReference>
<dbReference type="InterPro" id="IPR044730">
    <property type="entry name" value="RNase_H-like_dom_plant"/>
</dbReference>
<proteinExistence type="predicted"/>
<dbReference type="SUPFAM" id="SSF53098">
    <property type="entry name" value="Ribonuclease H-like"/>
    <property type="match status" value="1"/>
</dbReference>
<dbReference type="AlphaFoldDB" id="A0A9W7M4Y7"/>
<dbReference type="GO" id="GO:0004523">
    <property type="term" value="F:RNA-DNA hybrid ribonuclease activity"/>
    <property type="evidence" value="ECO:0007669"/>
    <property type="project" value="InterPro"/>
</dbReference>